<feature type="domain" description="RING-type" evidence="6">
    <location>
        <begin position="555"/>
        <end position="596"/>
    </location>
</feature>
<dbReference type="Gene3D" id="3.30.40.10">
    <property type="entry name" value="Zinc/RING finger domain, C3HC4 (zinc finger)"/>
    <property type="match status" value="1"/>
</dbReference>
<dbReference type="SUPFAM" id="SSF57850">
    <property type="entry name" value="RING/U-box"/>
    <property type="match status" value="1"/>
</dbReference>
<gene>
    <name evidence="7" type="ORF">ERUC_LOCUS1097</name>
</gene>
<comment type="caution">
    <text evidence="7">The sequence shown here is derived from an EMBL/GenBank/DDBJ whole genome shotgun (WGS) entry which is preliminary data.</text>
</comment>
<dbReference type="InterPro" id="IPR001841">
    <property type="entry name" value="Znf_RING"/>
</dbReference>
<name>A0ABC8ITI3_ERUVS</name>
<evidence type="ECO:0000256" key="5">
    <source>
        <dbReference type="SAM" id="MobiDB-lite"/>
    </source>
</evidence>
<feature type="region of interest" description="Disordered" evidence="5">
    <location>
        <begin position="219"/>
        <end position="246"/>
    </location>
</feature>
<evidence type="ECO:0000256" key="4">
    <source>
        <dbReference type="PROSITE-ProRule" id="PRU00175"/>
    </source>
</evidence>
<feature type="compositionally biased region" description="Basic residues" evidence="5">
    <location>
        <begin position="454"/>
        <end position="468"/>
    </location>
</feature>
<evidence type="ECO:0000256" key="3">
    <source>
        <dbReference type="ARBA" id="ARBA00022833"/>
    </source>
</evidence>
<feature type="compositionally biased region" description="Basic and acidic residues" evidence="5">
    <location>
        <begin position="281"/>
        <end position="290"/>
    </location>
</feature>
<dbReference type="AlphaFoldDB" id="A0ABC8ITI3"/>
<keyword evidence="1" id="KW-0479">Metal-binding</keyword>
<feature type="compositionally biased region" description="Basic and acidic residues" evidence="5">
    <location>
        <begin position="346"/>
        <end position="356"/>
    </location>
</feature>
<evidence type="ECO:0000313" key="7">
    <source>
        <dbReference type="EMBL" id="CAH8287116.1"/>
    </source>
</evidence>
<dbReference type="PANTHER" id="PTHR45931">
    <property type="entry name" value="SI:CH211-59O9.10"/>
    <property type="match status" value="1"/>
</dbReference>
<dbReference type="InterPro" id="IPR013083">
    <property type="entry name" value="Znf_RING/FYVE/PHD"/>
</dbReference>
<feature type="region of interest" description="Disordered" evidence="5">
    <location>
        <begin position="123"/>
        <end position="158"/>
    </location>
</feature>
<evidence type="ECO:0000256" key="2">
    <source>
        <dbReference type="ARBA" id="ARBA00022771"/>
    </source>
</evidence>
<evidence type="ECO:0000256" key="1">
    <source>
        <dbReference type="ARBA" id="ARBA00022723"/>
    </source>
</evidence>
<dbReference type="FunFam" id="3.30.40.10:FF:000594">
    <property type="entry name" value="RING/U-box superfamily protein"/>
    <property type="match status" value="1"/>
</dbReference>
<sequence length="600" mass="67329">MENIDLDMVISIPDTPDRPVHRASAVTREVNKRPRSPEAPVRFRREEHRHHHPNGRARPVSEASTEHLHHRSRASGSNALFRRTAVEKDKGKSICTDPSPARVGERDGHALFTTASRCLPSEDVREVRPSNGSTPNKGKGVVECGSDRETINLSSEKKPVRGTRRLVRNGCISPHAIAARARQGVDDTNTKDRVSVEQELALEAASSIDIRDIVSDSHIRGRAREKRPEIPPSRVASRDASEGWVSTRGRSLNFDHEMDRRDESDARGTCSFVSGLDVHETGAVDREEARPKRRRKNGVTPSRVETQASVTGEPSSSRPHNYQRRGRQVLEIEDSSPDVRVSRASRRVENDESDVKARQIEADELMARELQEQMYAESTMRSEQMDETIARLMEEEENTLRASSSRASTRNTRSSNTTAADTSGSSRVEERPQQHSSRRRMNPPQARLAVGAPRRARAPHLGRARTSRHGAMNFNFPSSMGVELRMDYLEHLENVIGHSINNSNLLHMDRDFTEDDYELLLALDENNHQHGGASTSRINNLPESTVQTDNFQETCVICLETPTIGDTIRHLPCFHKFHKDCIDPWLGRSKACPVCKSSVT</sequence>
<protein>
    <recommendedName>
        <fullName evidence="6">RING-type domain-containing protein</fullName>
    </recommendedName>
</protein>
<dbReference type="SMART" id="SM00184">
    <property type="entry name" value="RING"/>
    <property type="match status" value="1"/>
</dbReference>
<feature type="region of interest" description="Disordered" evidence="5">
    <location>
        <begin position="13"/>
        <end position="105"/>
    </location>
</feature>
<keyword evidence="8" id="KW-1185">Reference proteome</keyword>
<dbReference type="PANTHER" id="PTHR45931:SF25">
    <property type="entry name" value="E3 UBIQUITIN-PROTEIN LIGASE RLIM-LIKE ISOFORM X1"/>
    <property type="match status" value="1"/>
</dbReference>
<feature type="compositionally biased region" description="Polar residues" evidence="5">
    <location>
        <begin position="299"/>
        <end position="320"/>
    </location>
</feature>
<dbReference type="GO" id="GO:0008270">
    <property type="term" value="F:zinc ion binding"/>
    <property type="evidence" value="ECO:0007669"/>
    <property type="project" value="UniProtKB-KW"/>
</dbReference>
<dbReference type="Pfam" id="PF13639">
    <property type="entry name" value="zf-RING_2"/>
    <property type="match status" value="1"/>
</dbReference>
<feature type="compositionally biased region" description="Basic and acidic residues" evidence="5">
    <location>
        <begin position="29"/>
        <end position="46"/>
    </location>
</feature>
<feature type="region of interest" description="Disordered" evidence="5">
    <location>
        <begin position="396"/>
        <end position="471"/>
    </location>
</feature>
<keyword evidence="2 4" id="KW-0863">Zinc-finger</keyword>
<dbReference type="CDD" id="cd16454">
    <property type="entry name" value="RING-H2_PA-TM-RING"/>
    <property type="match status" value="1"/>
</dbReference>
<feature type="region of interest" description="Disordered" evidence="5">
    <location>
        <begin position="281"/>
        <end position="356"/>
    </location>
</feature>
<proteinExistence type="predicted"/>
<organism evidence="7 8">
    <name type="scientific">Eruca vesicaria subsp. sativa</name>
    <name type="common">Garden rocket</name>
    <name type="synonym">Eruca sativa</name>
    <dbReference type="NCBI Taxonomy" id="29727"/>
    <lineage>
        <taxon>Eukaryota</taxon>
        <taxon>Viridiplantae</taxon>
        <taxon>Streptophyta</taxon>
        <taxon>Embryophyta</taxon>
        <taxon>Tracheophyta</taxon>
        <taxon>Spermatophyta</taxon>
        <taxon>Magnoliopsida</taxon>
        <taxon>eudicotyledons</taxon>
        <taxon>Gunneridae</taxon>
        <taxon>Pentapetalae</taxon>
        <taxon>rosids</taxon>
        <taxon>malvids</taxon>
        <taxon>Brassicales</taxon>
        <taxon>Brassicaceae</taxon>
        <taxon>Brassiceae</taxon>
        <taxon>Eruca</taxon>
    </lineage>
</organism>
<evidence type="ECO:0000259" key="6">
    <source>
        <dbReference type="PROSITE" id="PS50089"/>
    </source>
</evidence>
<evidence type="ECO:0000313" key="8">
    <source>
        <dbReference type="Proteomes" id="UP001642260"/>
    </source>
</evidence>
<dbReference type="PROSITE" id="PS50089">
    <property type="entry name" value="ZF_RING_2"/>
    <property type="match status" value="1"/>
</dbReference>
<dbReference type="InterPro" id="IPR051834">
    <property type="entry name" value="RING_finger_E3_ligase"/>
</dbReference>
<feature type="compositionally biased region" description="Low complexity" evidence="5">
    <location>
        <begin position="401"/>
        <end position="420"/>
    </location>
</feature>
<keyword evidence="3" id="KW-0862">Zinc</keyword>
<dbReference type="EMBL" id="CAKOAT010038892">
    <property type="protein sequence ID" value="CAH8287116.1"/>
    <property type="molecule type" value="Genomic_DNA"/>
</dbReference>
<reference evidence="7 8" key="1">
    <citation type="submission" date="2022-03" db="EMBL/GenBank/DDBJ databases">
        <authorList>
            <person name="Macdonald S."/>
            <person name="Ahmed S."/>
            <person name="Newling K."/>
        </authorList>
    </citation>
    <scope>NUCLEOTIDE SEQUENCE [LARGE SCALE GENOMIC DNA]</scope>
</reference>
<accession>A0ABC8ITI3</accession>
<feature type="compositionally biased region" description="Basic and acidic residues" evidence="5">
    <location>
        <begin position="145"/>
        <end position="158"/>
    </location>
</feature>
<dbReference type="Proteomes" id="UP001642260">
    <property type="component" value="Unassembled WGS sequence"/>
</dbReference>